<dbReference type="Pfam" id="PF00392">
    <property type="entry name" value="GntR"/>
    <property type="match status" value="1"/>
</dbReference>
<dbReference type="InterPro" id="IPR036388">
    <property type="entry name" value="WH-like_DNA-bd_sf"/>
</dbReference>
<keyword evidence="4" id="KW-0804">Transcription</keyword>
<name>A0A558A128_9PSEU</name>
<dbReference type="InterPro" id="IPR027417">
    <property type="entry name" value="P-loop_NTPase"/>
</dbReference>
<dbReference type="GO" id="GO:0003677">
    <property type="term" value="F:DNA binding"/>
    <property type="evidence" value="ECO:0007669"/>
    <property type="project" value="UniProtKB-KW"/>
</dbReference>
<keyword evidence="3" id="KW-0238">DNA-binding</keyword>
<keyword evidence="1" id="KW-0663">Pyridoxal phosphate</keyword>
<dbReference type="EMBL" id="VJZA01000069">
    <property type="protein sequence ID" value="TVT17962.1"/>
    <property type="molecule type" value="Genomic_DNA"/>
</dbReference>
<evidence type="ECO:0000256" key="1">
    <source>
        <dbReference type="ARBA" id="ARBA00022898"/>
    </source>
</evidence>
<protein>
    <submittedName>
        <fullName evidence="6">GntR family transcriptional regulator</fullName>
    </submittedName>
</protein>
<dbReference type="OrthoDB" id="198115at2"/>
<dbReference type="InterPro" id="IPR051446">
    <property type="entry name" value="HTH_trans_reg/aminotransferase"/>
</dbReference>
<dbReference type="Gene3D" id="3.40.50.300">
    <property type="entry name" value="P-loop containing nucleotide triphosphate hydrolases"/>
    <property type="match status" value="1"/>
</dbReference>
<gene>
    <name evidence="6" type="ORF">FNH06_29515</name>
</gene>
<dbReference type="Pfam" id="PF13671">
    <property type="entry name" value="AAA_33"/>
    <property type="match status" value="1"/>
</dbReference>
<dbReference type="AlphaFoldDB" id="A0A558A128"/>
<evidence type="ECO:0000313" key="6">
    <source>
        <dbReference type="EMBL" id="TVT17962.1"/>
    </source>
</evidence>
<dbReference type="PANTHER" id="PTHR46577">
    <property type="entry name" value="HTH-TYPE TRANSCRIPTIONAL REGULATORY PROTEIN GABR"/>
    <property type="match status" value="1"/>
</dbReference>
<keyword evidence="2" id="KW-0805">Transcription regulation</keyword>
<dbReference type="InterPro" id="IPR000524">
    <property type="entry name" value="Tscrpt_reg_HTH_GntR"/>
</dbReference>
<dbReference type="SUPFAM" id="SSF52540">
    <property type="entry name" value="P-loop containing nucleoside triphosphate hydrolases"/>
    <property type="match status" value="1"/>
</dbReference>
<accession>A0A558A128</accession>
<evidence type="ECO:0000256" key="4">
    <source>
        <dbReference type="ARBA" id="ARBA00023163"/>
    </source>
</evidence>
<organism evidence="6 7">
    <name type="scientific">Amycolatopsis acidiphila</name>
    <dbReference type="NCBI Taxonomy" id="715473"/>
    <lineage>
        <taxon>Bacteria</taxon>
        <taxon>Bacillati</taxon>
        <taxon>Actinomycetota</taxon>
        <taxon>Actinomycetes</taxon>
        <taxon>Pseudonocardiales</taxon>
        <taxon>Pseudonocardiaceae</taxon>
        <taxon>Amycolatopsis</taxon>
    </lineage>
</organism>
<dbReference type="SUPFAM" id="SSF46785">
    <property type="entry name" value="Winged helix' DNA-binding domain"/>
    <property type="match status" value="1"/>
</dbReference>
<dbReference type="PANTHER" id="PTHR46577:SF1">
    <property type="entry name" value="HTH-TYPE TRANSCRIPTIONAL REGULATORY PROTEIN GABR"/>
    <property type="match status" value="1"/>
</dbReference>
<dbReference type="GO" id="GO:0003700">
    <property type="term" value="F:DNA-binding transcription factor activity"/>
    <property type="evidence" value="ECO:0007669"/>
    <property type="project" value="InterPro"/>
</dbReference>
<sequence>MTRPRPTVSRSEPLHMQVARHIRNDIEAGRLRDGQRLPSTRELAEEWEVSTPVINDAMAILSKEGLVESKPRAGRVVRAPEQASIRPRPSTPHVVFVGGYAGSGKTELGRVVARDTGWALLDKDTLTRPVVEAALEAVGRSPHDRESDFYLSTIRPREYESLMNALTENLQCGNSSVVTAPFLREFADAAWVNRTLATCKDFGATATFAWVYCDAETMHTYVRHRGAARDSAKLADWSRYVEGIDLDLRPPIPHIVVDNSASSEPLQSQARRLVEQVENAKVD</sequence>
<keyword evidence="7" id="KW-1185">Reference proteome</keyword>
<comment type="caution">
    <text evidence="6">The sequence shown here is derived from an EMBL/GenBank/DDBJ whole genome shotgun (WGS) entry which is preliminary data.</text>
</comment>
<evidence type="ECO:0000256" key="3">
    <source>
        <dbReference type="ARBA" id="ARBA00023125"/>
    </source>
</evidence>
<dbReference type="Proteomes" id="UP000318578">
    <property type="component" value="Unassembled WGS sequence"/>
</dbReference>
<dbReference type="Gene3D" id="1.10.10.10">
    <property type="entry name" value="Winged helix-like DNA-binding domain superfamily/Winged helix DNA-binding domain"/>
    <property type="match status" value="1"/>
</dbReference>
<evidence type="ECO:0000313" key="7">
    <source>
        <dbReference type="Proteomes" id="UP000318578"/>
    </source>
</evidence>
<reference evidence="6 7" key="1">
    <citation type="submission" date="2019-07" db="EMBL/GenBank/DDBJ databases">
        <title>New species of Amycolatopsis and Streptomyces.</title>
        <authorList>
            <person name="Duangmal K."/>
            <person name="Teo W.F.A."/>
            <person name="Lipun K."/>
        </authorList>
    </citation>
    <scope>NUCLEOTIDE SEQUENCE [LARGE SCALE GENOMIC DNA]</scope>
    <source>
        <strain evidence="6 7">JCM 30562</strain>
    </source>
</reference>
<dbReference type="CDD" id="cd07377">
    <property type="entry name" value="WHTH_GntR"/>
    <property type="match status" value="1"/>
</dbReference>
<dbReference type="RefSeq" id="WP_144643212.1">
    <property type="nucleotide sequence ID" value="NZ_BNAX01000006.1"/>
</dbReference>
<proteinExistence type="predicted"/>
<dbReference type="SMART" id="SM00345">
    <property type="entry name" value="HTH_GNTR"/>
    <property type="match status" value="1"/>
</dbReference>
<evidence type="ECO:0000259" key="5">
    <source>
        <dbReference type="PROSITE" id="PS50949"/>
    </source>
</evidence>
<evidence type="ECO:0000256" key="2">
    <source>
        <dbReference type="ARBA" id="ARBA00023015"/>
    </source>
</evidence>
<dbReference type="InterPro" id="IPR036390">
    <property type="entry name" value="WH_DNA-bd_sf"/>
</dbReference>
<feature type="domain" description="HTH gntR-type" evidence="5">
    <location>
        <begin position="12"/>
        <end position="80"/>
    </location>
</feature>
<dbReference type="PROSITE" id="PS50949">
    <property type="entry name" value="HTH_GNTR"/>
    <property type="match status" value="1"/>
</dbReference>